<evidence type="ECO:0000313" key="1">
    <source>
        <dbReference type="EMBL" id="GGM75204.1"/>
    </source>
</evidence>
<keyword evidence="2" id="KW-1185">Reference proteome</keyword>
<dbReference type="AlphaFoldDB" id="A0A8J3CCX1"/>
<organism evidence="1 2">
    <name type="scientific">Longimycelium tulufanense</name>
    <dbReference type="NCBI Taxonomy" id="907463"/>
    <lineage>
        <taxon>Bacteria</taxon>
        <taxon>Bacillati</taxon>
        <taxon>Actinomycetota</taxon>
        <taxon>Actinomycetes</taxon>
        <taxon>Pseudonocardiales</taxon>
        <taxon>Pseudonocardiaceae</taxon>
        <taxon>Longimycelium</taxon>
    </lineage>
</organism>
<comment type="caution">
    <text evidence="1">The sequence shown here is derived from an EMBL/GenBank/DDBJ whole genome shotgun (WGS) entry which is preliminary data.</text>
</comment>
<dbReference type="EMBL" id="BMMK01000033">
    <property type="protein sequence ID" value="GGM75204.1"/>
    <property type="molecule type" value="Genomic_DNA"/>
</dbReference>
<reference evidence="1" key="1">
    <citation type="journal article" date="2014" name="Int. J. Syst. Evol. Microbiol.">
        <title>Complete genome sequence of Corynebacterium casei LMG S-19264T (=DSM 44701T), isolated from a smear-ripened cheese.</title>
        <authorList>
            <consortium name="US DOE Joint Genome Institute (JGI-PGF)"/>
            <person name="Walter F."/>
            <person name="Albersmeier A."/>
            <person name="Kalinowski J."/>
            <person name="Ruckert C."/>
        </authorList>
    </citation>
    <scope>NUCLEOTIDE SEQUENCE</scope>
    <source>
        <strain evidence="1">CGMCC 4.5737</strain>
    </source>
</reference>
<evidence type="ECO:0000313" key="2">
    <source>
        <dbReference type="Proteomes" id="UP000637578"/>
    </source>
</evidence>
<name>A0A8J3CCX1_9PSEU</name>
<dbReference type="Proteomes" id="UP000637578">
    <property type="component" value="Unassembled WGS sequence"/>
</dbReference>
<proteinExistence type="predicted"/>
<protein>
    <submittedName>
        <fullName evidence="1">Uncharacterized protein</fullName>
    </submittedName>
</protein>
<reference evidence="1" key="2">
    <citation type="submission" date="2020-09" db="EMBL/GenBank/DDBJ databases">
        <authorList>
            <person name="Sun Q."/>
            <person name="Zhou Y."/>
        </authorList>
    </citation>
    <scope>NUCLEOTIDE SEQUENCE</scope>
    <source>
        <strain evidence="1">CGMCC 4.5737</strain>
    </source>
</reference>
<accession>A0A8J3CCX1</accession>
<sequence length="75" mass="8135">MALEGVRQHLCEAYSSARSAQALLAESHGVFADVGRYHPEPLTPPELPAARDRLDDALRVITTTLASLDAYTSQL</sequence>
<gene>
    <name evidence="1" type="ORF">GCM10012275_52370</name>
</gene>